<dbReference type="Pfam" id="PF00126">
    <property type="entry name" value="HTH_1"/>
    <property type="match status" value="1"/>
</dbReference>
<evidence type="ECO:0000256" key="2">
    <source>
        <dbReference type="ARBA" id="ARBA00023015"/>
    </source>
</evidence>
<dbReference type="InterPro" id="IPR005119">
    <property type="entry name" value="LysR_subst-bd"/>
</dbReference>
<feature type="domain" description="HTH lysR-type" evidence="5">
    <location>
        <begin position="1"/>
        <end position="58"/>
    </location>
</feature>
<dbReference type="Gene3D" id="3.40.190.290">
    <property type="match status" value="1"/>
</dbReference>
<organism evidence="6 7">
    <name type="scientific">Streptomyces diacarni</name>
    <dbReference type="NCBI Taxonomy" id="2800381"/>
    <lineage>
        <taxon>Bacteria</taxon>
        <taxon>Bacillati</taxon>
        <taxon>Actinomycetota</taxon>
        <taxon>Actinomycetes</taxon>
        <taxon>Kitasatosporales</taxon>
        <taxon>Streptomycetaceae</taxon>
        <taxon>Streptomyces</taxon>
    </lineage>
</organism>
<sequence length="298" mass="32210">METRLLETFGALARTGSFTGAATELRLAQSTVTAQIKALEKELGTRLFDRLPRGALLTEAGRRLLTLAEEVREAEVRLLAAAHEDGPVAGTVVVGAAETLCAAHLPAVISTLRSRHPDVDVHLQPCATAGAVTGLRAGHLDCALLLEEQADFPDVTAERVADQPLVLLCAPEHPLAGLREPATWQELVQESFFLHEQGCSYSDWLAQRLRTVAGTRRPRITRFGSIEAARSCVAAGLGLTVLPRANVTRSLHEGRLAVVHGPALPDISVHLARHRRRHPSRAARAVAAQVVRHFRTAR</sequence>
<keyword evidence="4" id="KW-0804">Transcription</keyword>
<dbReference type="SUPFAM" id="SSF53850">
    <property type="entry name" value="Periplasmic binding protein-like II"/>
    <property type="match status" value="1"/>
</dbReference>
<dbReference type="InterPro" id="IPR000847">
    <property type="entry name" value="LysR_HTH_N"/>
</dbReference>
<keyword evidence="2" id="KW-0805">Transcription regulation</keyword>
<keyword evidence="7" id="KW-1185">Reference proteome</keyword>
<dbReference type="CDD" id="cd05466">
    <property type="entry name" value="PBP2_LTTR_substrate"/>
    <property type="match status" value="1"/>
</dbReference>
<evidence type="ECO:0000259" key="5">
    <source>
        <dbReference type="PROSITE" id="PS50931"/>
    </source>
</evidence>
<dbReference type="GO" id="GO:0000976">
    <property type="term" value="F:transcription cis-regulatory region binding"/>
    <property type="evidence" value="ECO:0007669"/>
    <property type="project" value="TreeGrafter"/>
</dbReference>
<dbReference type="AlphaFoldDB" id="A0A367F857"/>
<dbReference type="PANTHER" id="PTHR30126">
    <property type="entry name" value="HTH-TYPE TRANSCRIPTIONAL REGULATOR"/>
    <property type="match status" value="1"/>
</dbReference>
<dbReference type="Gene3D" id="1.10.10.10">
    <property type="entry name" value="Winged helix-like DNA-binding domain superfamily/Winged helix DNA-binding domain"/>
    <property type="match status" value="1"/>
</dbReference>
<dbReference type="EMBL" id="QOIN01000035">
    <property type="protein sequence ID" value="RCG26042.1"/>
    <property type="molecule type" value="Genomic_DNA"/>
</dbReference>
<dbReference type="GO" id="GO:0003700">
    <property type="term" value="F:DNA-binding transcription factor activity"/>
    <property type="evidence" value="ECO:0007669"/>
    <property type="project" value="InterPro"/>
</dbReference>
<evidence type="ECO:0000313" key="6">
    <source>
        <dbReference type="EMBL" id="RCG26042.1"/>
    </source>
</evidence>
<dbReference type="PANTHER" id="PTHR30126:SF39">
    <property type="entry name" value="HTH-TYPE TRANSCRIPTIONAL REGULATOR CYSL"/>
    <property type="match status" value="1"/>
</dbReference>
<dbReference type="Proteomes" id="UP000252914">
    <property type="component" value="Unassembled WGS sequence"/>
</dbReference>
<comment type="caution">
    <text evidence="6">The sequence shown here is derived from an EMBL/GenBank/DDBJ whole genome shotgun (WGS) entry which is preliminary data.</text>
</comment>
<protein>
    <submittedName>
        <fullName evidence="6">LysR family transcriptional regulator</fullName>
    </submittedName>
</protein>
<evidence type="ECO:0000256" key="4">
    <source>
        <dbReference type="ARBA" id="ARBA00023163"/>
    </source>
</evidence>
<keyword evidence="3" id="KW-0238">DNA-binding</keyword>
<accession>A0A367F857</accession>
<evidence type="ECO:0000313" key="7">
    <source>
        <dbReference type="Proteomes" id="UP000252914"/>
    </source>
</evidence>
<name>A0A367F857_9ACTN</name>
<dbReference type="InterPro" id="IPR036388">
    <property type="entry name" value="WH-like_DNA-bd_sf"/>
</dbReference>
<gene>
    <name evidence="6" type="ORF">DTL70_08190</name>
</gene>
<proteinExistence type="inferred from homology"/>
<dbReference type="PRINTS" id="PR00039">
    <property type="entry name" value="HTHLYSR"/>
</dbReference>
<evidence type="ECO:0000256" key="3">
    <source>
        <dbReference type="ARBA" id="ARBA00023125"/>
    </source>
</evidence>
<dbReference type="RefSeq" id="WP_114021198.1">
    <property type="nucleotide sequence ID" value="NZ_JBEYTF010000110.1"/>
</dbReference>
<reference evidence="6 7" key="1">
    <citation type="submission" date="2018-06" db="EMBL/GenBank/DDBJ databases">
        <title>Streptomyces reniochalinae sp. nov. and Streptomyces diacarnus sp. nov. from marine sponges.</title>
        <authorList>
            <person name="Li L."/>
        </authorList>
    </citation>
    <scope>NUCLEOTIDE SEQUENCE [LARGE SCALE GENOMIC DNA]</scope>
    <source>
        <strain evidence="6 7">LHW51701</strain>
    </source>
</reference>
<dbReference type="InterPro" id="IPR036390">
    <property type="entry name" value="WH_DNA-bd_sf"/>
</dbReference>
<comment type="similarity">
    <text evidence="1">Belongs to the LysR transcriptional regulatory family.</text>
</comment>
<evidence type="ECO:0000256" key="1">
    <source>
        <dbReference type="ARBA" id="ARBA00009437"/>
    </source>
</evidence>
<dbReference type="Pfam" id="PF03466">
    <property type="entry name" value="LysR_substrate"/>
    <property type="match status" value="1"/>
</dbReference>
<dbReference type="SUPFAM" id="SSF46785">
    <property type="entry name" value="Winged helix' DNA-binding domain"/>
    <property type="match status" value="1"/>
</dbReference>
<dbReference type="PROSITE" id="PS50931">
    <property type="entry name" value="HTH_LYSR"/>
    <property type="match status" value="1"/>
</dbReference>